<protein>
    <submittedName>
        <fullName evidence="4">D-amino acid dehydrogenase 1</fullName>
    </submittedName>
</protein>
<dbReference type="PROSITE" id="PS51257">
    <property type="entry name" value="PROKAR_LIPOPROTEIN"/>
    <property type="match status" value="1"/>
</dbReference>
<dbReference type="Gene3D" id="3.30.9.10">
    <property type="entry name" value="D-Amino Acid Oxidase, subunit A, domain 2"/>
    <property type="match status" value="1"/>
</dbReference>
<dbReference type="Proteomes" id="UP000461670">
    <property type="component" value="Unassembled WGS sequence"/>
</dbReference>
<comment type="caution">
    <text evidence="4">The sequence shown here is derived from an EMBL/GenBank/DDBJ whole genome shotgun (WGS) entry which is preliminary data.</text>
</comment>
<accession>A0A7V8JPI4</accession>
<evidence type="ECO:0000313" key="5">
    <source>
        <dbReference type="Proteomes" id="UP000461670"/>
    </source>
</evidence>
<organism evidence="4 5">
    <name type="scientific">Paracidovorax wautersii</name>
    <dbReference type="NCBI Taxonomy" id="1177982"/>
    <lineage>
        <taxon>Bacteria</taxon>
        <taxon>Pseudomonadati</taxon>
        <taxon>Pseudomonadota</taxon>
        <taxon>Betaproteobacteria</taxon>
        <taxon>Burkholderiales</taxon>
        <taxon>Comamonadaceae</taxon>
        <taxon>Paracidovorax</taxon>
    </lineage>
</organism>
<dbReference type="SUPFAM" id="SSF54373">
    <property type="entry name" value="FAD-linked reductases, C-terminal domain"/>
    <property type="match status" value="1"/>
</dbReference>
<gene>
    <name evidence="4" type="primary">dadA1_5</name>
    <name evidence="4" type="ORF">GAK30_02705</name>
</gene>
<name>A0A7V8JPI4_9BURK</name>
<dbReference type="AlphaFoldDB" id="A0A7V8JPI4"/>
<dbReference type="GO" id="GO:0005737">
    <property type="term" value="C:cytoplasm"/>
    <property type="evidence" value="ECO:0007669"/>
    <property type="project" value="TreeGrafter"/>
</dbReference>
<comment type="similarity">
    <text evidence="1">Belongs to the DadA oxidoreductase family.</text>
</comment>
<dbReference type="Pfam" id="PF01266">
    <property type="entry name" value="DAO"/>
    <property type="match status" value="1"/>
</dbReference>
<dbReference type="GO" id="GO:0008718">
    <property type="term" value="F:D-amino-acid dehydrogenase activity"/>
    <property type="evidence" value="ECO:0007669"/>
    <property type="project" value="TreeGrafter"/>
</dbReference>
<dbReference type="PANTHER" id="PTHR13847:SF280">
    <property type="entry name" value="D-AMINO ACID DEHYDROGENASE"/>
    <property type="match status" value="1"/>
</dbReference>
<evidence type="ECO:0000259" key="3">
    <source>
        <dbReference type="Pfam" id="PF01266"/>
    </source>
</evidence>
<dbReference type="InterPro" id="IPR036188">
    <property type="entry name" value="FAD/NAD-bd_sf"/>
</dbReference>
<dbReference type="GO" id="GO:0055130">
    <property type="term" value="P:D-alanine catabolic process"/>
    <property type="evidence" value="ECO:0007669"/>
    <property type="project" value="TreeGrafter"/>
</dbReference>
<dbReference type="GO" id="GO:0005886">
    <property type="term" value="C:plasma membrane"/>
    <property type="evidence" value="ECO:0007669"/>
    <property type="project" value="TreeGrafter"/>
</dbReference>
<keyword evidence="2" id="KW-0560">Oxidoreductase</keyword>
<reference evidence="5" key="1">
    <citation type="journal article" date="2020" name="MBio">
        <title>Horizontal gene transfer to a defensive symbiont with a reduced genome amongst a multipartite beetle microbiome.</title>
        <authorList>
            <person name="Waterworth S.C."/>
            <person name="Florez L.V."/>
            <person name="Rees E.R."/>
            <person name="Hertweck C."/>
            <person name="Kaltenpoth M."/>
            <person name="Kwan J.C."/>
        </authorList>
    </citation>
    <scope>NUCLEOTIDE SEQUENCE [LARGE SCALE GENOMIC DNA]</scope>
</reference>
<evidence type="ECO:0000313" key="4">
    <source>
        <dbReference type="EMBL" id="KAF1020106.1"/>
    </source>
</evidence>
<dbReference type="InterPro" id="IPR006076">
    <property type="entry name" value="FAD-dep_OxRdtase"/>
</dbReference>
<evidence type="ECO:0000256" key="1">
    <source>
        <dbReference type="ARBA" id="ARBA00009410"/>
    </source>
</evidence>
<dbReference type="EMBL" id="WNDQ01000041">
    <property type="protein sequence ID" value="KAF1020106.1"/>
    <property type="molecule type" value="Genomic_DNA"/>
</dbReference>
<sequence length="426" mass="45206">MNSSRHACVIGAGIVGAACAYALAREGWRVTLVDAGTQPGEGVSKANGAQLSYSYVEPLATPTALRALPSWLLSSWRGDADSPLRWRPRADLGHGRWLMAFTQACRWPQVQRTTAALLGLSFLSRDTLHGWLDTLPAATRAALHHSRAGKLVIYRKPEARAQVAQQLRWQADLGCVQQLVGADECRALEPALAATGGGPISFGVWTESEEVIDAAGLARALAQASGATQRMGQAVTGFERRAGQIAAVRLADGQRIEADHFVVAAGPQAQALLRPLGLRLPIEPIKGYSVTLPIVDDAAAPHASITDTGRKLVHARLGRHLRVAGFAELCGADLSIDERRIDSLCRAVEATFPGACDLSQRNPWAGLRPATPSGRPLIGATPLGNLWLNVGHGALGLTLAAGSAQLLARAMRREALAPQAQPFCYV</sequence>
<dbReference type="Gene3D" id="3.50.50.60">
    <property type="entry name" value="FAD/NAD(P)-binding domain"/>
    <property type="match status" value="2"/>
</dbReference>
<dbReference type="SUPFAM" id="SSF51905">
    <property type="entry name" value="FAD/NAD(P)-binding domain"/>
    <property type="match status" value="1"/>
</dbReference>
<proteinExistence type="inferred from homology"/>
<feature type="domain" description="FAD dependent oxidoreductase" evidence="3">
    <location>
        <begin position="7"/>
        <end position="409"/>
    </location>
</feature>
<dbReference type="PANTHER" id="PTHR13847">
    <property type="entry name" value="SARCOSINE DEHYDROGENASE-RELATED"/>
    <property type="match status" value="1"/>
</dbReference>
<evidence type="ECO:0000256" key="2">
    <source>
        <dbReference type="ARBA" id="ARBA00023002"/>
    </source>
</evidence>